<dbReference type="Proteomes" id="UP001429984">
    <property type="component" value="Unassembled WGS sequence"/>
</dbReference>
<feature type="chain" id="PRO_5046542192" description="Peptidyl-prolyl cis-trans isomerase" evidence="7">
    <location>
        <begin position="25"/>
        <end position="167"/>
    </location>
</feature>
<dbReference type="GO" id="GO:0016853">
    <property type="term" value="F:isomerase activity"/>
    <property type="evidence" value="ECO:0007669"/>
    <property type="project" value="UniProtKB-KW"/>
</dbReference>
<keyword evidence="10" id="KW-1185">Reference proteome</keyword>
<keyword evidence="4 5" id="KW-0413">Isomerase</keyword>
<organism evidence="9 10">
    <name type="scientific">Lysobacter niastensis</name>
    <dbReference type="NCBI Taxonomy" id="380629"/>
    <lineage>
        <taxon>Bacteria</taxon>
        <taxon>Pseudomonadati</taxon>
        <taxon>Pseudomonadota</taxon>
        <taxon>Gammaproteobacteria</taxon>
        <taxon>Lysobacterales</taxon>
        <taxon>Lysobacteraceae</taxon>
        <taxon>Lysobacter</taxon>
    </lineage>
</organism>
<evidence type="ECO:0000256" key="2">
    <source>
        <dbReference type="ARBA" id="ARBA00006577"/>
    </source>
</evidence>
<keyword evidence="7" id="KW-0732">Signal</keyword>
<dbReference type="EC" id="5.2.1.8" evidence="6"/>
<dbReference type="Gene3D" id="3.10.50.40">
    <property type="match status" value="1"/>
</dbReference>
<evidence type="ECO:0000256" key="6">
    <source>
        <dbReference type="RuleBase" id="RU003915"/>
    </source>
</evidence>
<dbReference type="InterPro" id="IPR046357">
    <property type="entry name" value="PPIase_dom_sf"/>
</dbReference>
<dbReference type="Pfam" id="PF00254">
    <property type="entry name" value="FKBP_C"/>
    <property type="match status" value="1"/>
</dbReference>
<dbReference type="InterPro" id="IPR001179">
    <property type="entry name" value="PPIase_FKBP_dom"/>
</dbReference>
<dbReference type="PANTHER" id="PTHR43811:SF19">
    <property type="entry name" value="39 KDA FK506-BINDING NUCLEAR PROTEIN"/>
    <property type="match status" value="1"/>
</dbReference>
<dbReference type="EMBL" id="JADLZT010000004">
    <property type="protein sequence ID" value="MBF6023962.1"/>
    <property type="molecule type" value="Genomic_DNA"/>
</dbReference>
<keyword evidence="3 5" id="KW-0697">Rotamase</keyword>
<name>A0ABS0B8A8_9GAMM</name>
<comment type="similarity">
    <text evidence="2 6">Belongs to the FKBP-type PPIase family.</text>
</comment>
<dbReference type="Pfam" id="PF01346">
    <property type="entry name" value="FKBP_N"/>
    <property type="match status" value="1"/>
</dbReference>
<sequence>MTTTMNNYFLGICMLLALSSPAKAADDQEEAIANLNRSNLFLAENRGNEGVTETSTGLQYRVIAHGSGCRPAPDSTVRLHYQMSLIGSNAVVDDSRNAGEEPASFDLKQMIPAWEQAIPLMREGDTWELYVPPSLGYGAAGSPPLHSAEHCDGLPNRLGGCNAVCGA</sequence>
<evidence type="ECO:0000256" key="7">
    <source>
        <dbReference type="SAM" id="SignalP"/>
    </source>
</evidence>
<comment type="caution">
    <text evidence="9">The sequence shown here is derived from an EMBL/GenBank/DDBJ whole genome shotgun (WGS) entry which is preliminary data.</text>
</comment>
<evidence type="ECO:0000313" key="9">
    <source>
        <dbReference type="EMBL" id="MBF6023962.1"/>
    </source>
</evidence>
<proteinExistence type="inferred from homology"/>
<evidence type="ECO:0000256" key="3">
    <source>
        <dbReference type="ARBA" id="ARBA00023110"/>
    </source>
</evidence>
<feature type="signal peptide" evidence="7">
    <location>
        <begin position="1"/>
        <end position="24"/>
    </location>
</feature>
<reference evidence="9 10" key="1">
    <citation type="submission" date="2020-11" db="EMBL/GenBank/DDBJ databases">
        <title>Draft Genome Sequence and Secondary Metabolite Biosynthetic Potential of the Lysobacter niastensis Type strain DSM 18481.</title>
        <authorList>
            <person name="Turrini P."/>
            <person name="Artuso I."/>
            <person name="Tescari M."/>
            <person name="Lugli G.A."/>
            <person name="Frangipani E."/>
            <person name="Ventura M."/>
            <person name="Visca P."/>
        </authorList>
    </citation>
    <scope>NUCLEOTIDE SEQUENCE [LARGE SCALE GENOMIC DNA]</scope>
    <source>
        <strain evidence="9 10">DSM 18481</strain>
    </source>
</reference>
<evidence type="ECO:0000259" key="8">
    <source>
        <dbReference type="PROSITE" id="PS50059"/>
    </source>
</evidence>
<evidence type="ECO:0000313" key="10">
    <source>
        <dbReference type="Proteomes" id="UP001429984"/>
    </source>
</evidence>
<dbReference type="PROSITE" id="PS50059">
    <property type="entry name" value="FKBP_PPIASE"/>
    <property type="match status" value="1"/>
</dbReference>
<evidence type="ECO:0000256" key="5">
    <source>
        <dbReference type="PROSITE-ProRule" id="PRU00277"/>
    </source>
</evidence>
<dbReference type="SUPFAM" id="SSF54534">
    <property type="entry name" value="FKBP-like"/>
    <property type="match status" value="1"/>
</dbReference>
<dbReference type="PANTHER" id="PTHR43811">
    <property type="entry name" value="FKBP-TYPE PEPTIDYL-PROLYL CIS-TRANS ISOMERASE FKPA"/>
    <property type="match status" value="1"/>
</dbReference>
<dbReference type="InterPro" id="IPR000774">
    <property type="entry name" value="PPIase_FKBP_N"/>
</dbReference>
<evidence type="ECO:0000256" key="1">
    <source>
        <dbReference type="ARBA" id="ARBA00000971"/>
    </source>
</evidence>
<protein>
    <recommendedName>
        <fullName evidence="6">Peptidyl-prolyl cis-trans isomerase</fullName>
        <ecNumber evidence="6">5.2.1.8</ecNumber>
    </recommendedName>
</protein>
<dbReference type="RefSeq" id="WP_194930571.1">
    <property type="nucleotide sequence ID" value="NZ_JADLZT010000004.1"/>
</dbReference>
<comment type="catalytic activity">
    <reaction evidence="1 5 6">
        <text>[protein]-peptidylproline (omega=180) = [protein]-peptidylproline (omega=0)</text>
        <dbReference type="Rhea" id="RHEA:16237"/>
        <dbReference type="Rhea" id="RHEA-COMP:10747"/>
        <dbReference type="Rhea" id="RHEA-COMP:10748"/>
        <dbReference type="ChEBI" id="CHEBI:83833"/>
        <dbReference type="ChEBI" id="CHEBI:83834"/>
        <dbReference type="EC" id="5.2.1.8"/>
    </reaction>
</comment>
<gene>
    <name evidence="9" type="ORF">IU514_07965</name>
</gene>
<feature type="domain" description="PPIase FKBP-type" evidence="8">
    <location>
        <begin position="74"/>
        <end position="155"/>
    </location>
</feature>
<accession>A0ABS0B8A8</accession>
<evidence type="ECO:0000256" key="4">
    <source>
        <dbReference type="ARBA" id="ARBA00023235"/>
    </source>
</evidence>